<dbReference type="Pfam" id="PF26400">
    <property type="entry name" value="DUF8098"/>
    <property type="match status" value="1"/>
</dbReference>
<evidence type="ECO:0000313" key="2">
    <source>
        <dbReference type="EMBL" id="SFS42408.1"/>
    </source>
</evidence>
<organism evidence="2 3">
    <name type="scientific">Halostagnicola kamekurae</name>
    <dbReference type="NCBI Taxonomy" id="619731"/>
    <lineage>
        <taxon>Archaea</taxon>
        <taxon>Methanobacteriati</taxon>
        <taxon>Methanobacteriota</taxon>
        <taxon>Stenosarchaea group</taxon>
        <taxon>Halobacteria</taxon>
        <taxon>Halobacteriales</taxon>
        <taxon>Natrialbaceae</taxon>
        <taxon>Halostagnicola</taxon>
    </lineage>
</organism>
<keyword evidence="3" id="KW-1185">Reference proteome</keyword>
<evidence type="ECO:0000259" key="1">
    <source>
        <dbReference type="Pfam" id="PF26400"/>
    </source>
</evidence>
<dbReference type="RefSeq" id="WP_092901633.1">
    <property type="nucleotide sequence ID" value="NZ_FOZS01000001.1"/>
</dbReference>
<accession>A0A1I6PQR4</accession>
<dbReference type="OrthoDB" id="231744at2157"/>
<dbReference type="InterPro" id="IPR058411">
    <property type="entry name" value="DUF8098"/>
</dbReference>
<feature type="domain" description="DUF8098" evidence="1">
    <location>
        <begin position="2"/>
        <end position="284"/>
    </location>
</feature>
<gene>
    <name evidence="2" type="ORF">SAMN04488556_0719</name>
</gene>
<dbReference type="AlphaFoldDB" id="A0A1I6PQR4"/>
<sequence>MLTLSDEDDLLEDIMEGVEIALARTGFDGEHVDPITVNKLAYLAIQEFEPPITYGWYKYGPAPVNVARRTVDLTPRPLAEVPAADEPRVRDPTGKILSPREYSHFFSSDLEEFQHILETPTKEYLVEFYFDHAPDEYRDLYIASAELQQVLDEIKTPAWHADATGCRTRLERRFPRLVTEVHSHDILSESVSAVDAYERVVTRIVATASEQGELSESQQRFINRAVDHFYSTVWKYVALLVSRDTVDRSPGTNQRALRNNIESDLRTIRDEWEVELERLEELATGFDLYSELGATAQSVDHYDGDDESGTASVDEMLELIE</sequence>
<evidence type="ECO:0000313" key="3">
    <source>
        <dbReference type="Proteomes" id="UP000199199"/>
    </source>
</evidence>
<proteinExistence type="predicted"/>
<name>A0A1I6PQR4_9EURY</name>
<dbReference type="Proteomes" id="UP000199199">
    <property type="component" value="Unassembled WGS sequence"/>
</dbReference>
<dbReference type="EMBL" id="FOZS01000001">
    <property type="protein sequence ID" value="SFS42408.1"/>
    <property type="molecule type" value="Genomic_DNA"/>
</dbReference>
<reference evidence="3" key="1">
    <citation type="submission" date="2016-10" db="EMBL/GenBank/DDBJ databases">
        <authorList>
            <person name="Varghese N."/>
            <person name="Submissions S."/>
        </authorList>
    </citation>
    <scope>NUCLEOTIDE SEQUENCE [LARGE SCALE GENOMIC DNA]</scope>
    <source>
        <strain evidence="3">DSM 22427</strain>
    </source>
</reference>
<protein>
    <recommendedName>
        <fullName evidence="1">DUF8098 domain-containing protein</fullName>
    </recommendedName>
</protein>